<dbReference type="InterPro" id="IPR004843">
    <property type="entry name" value="Calcineurin-like_PHP"/>
</dbReference>
<dbReference type="GO" id="GO:0006798">
    <property type="term" value="P:polyphosphate catabolic process"/>
    <property type="evidence" value="ECO:0007669"/>
    <property type="project" value="TreeGrafter"/>
</dbReference>
<comment type="caution">
    <text evidence="9">The sequence shown here is derived from an EMBL/GenBank/DDBJ whole genome shotgun (WGS) entry which is preliminary data.</text>
</comment>
<dbReference type="GO" id="GO:0004309">
    <property type="term" value="F:exopolyphosphatase activity"/>
    <property type="evidence" value="ECO:0007669"/>
    <property type="project" value="TreeGrafter"/>
</dbReference>
<dbReference type="GO" id="GO:0000298">
    <property type="term" value="F:endopolyphosphatase activity"/>
    <property type="evidence" value="ECO:0007669"/>
    <property type="project" value="TreeGrafter"/>
</dbReference>
<gene>
    <name evidence="9" type="ORF">LCOR_10299.1</name>
</gene>
<accession>A0A068SCC6</accession>
<dbReference type="VEuPathDB" id="FungiDB:LCOR_10299.1"/>
<dbReference type="GO" id="GO:0000324">
    <property type="term" value="C:fungal-type vacuole"/>
    <property type="evidence" value="ECO:0007669"/>
    <property type="project" value="TreeGrafter"/>
</dbReference>
<dbReference type="OrthoDB" id="348678at2759"/>
<evidence type="ECO:0000256" key="6">
    <source>
        <dbReference type="SAM" id="SignalP"/>
    </source>
</evidence>
<dbReference type="AlphaFoldDB" id="A0A068SCC6"/>
<evidence type="ECO:0000256" key="2">
    <source>
        <dbReference type="ARBA" id="ARBA00008234"/>
    </source>
</evidence>
<dbReference type="GO" id="GO:0005615">
    <property type="term" value="C:extracellular space"/>
    <property type="evidence" value="ECO:0007669"/>
    <property type="project" value="TreeGrafter"/>
</dbReference>
<keyword evidence="4" id="KW-0378">Hydrolase</keyword>
<evidence type="ECO:0000256" key="4">
    <source>
        <dbReference type="ARBA" id="ARBA00022801"/>
    </source>
</evidence>
<dbReference type="InterPro" id="IPR045473">
    <property type="entry name" value="ASM_C"/>
</dbReference>
<dbReference type="InterPro" id="IPR029052">
    <property type="entry name" value="Metallo-depent_PP-like"/>
</dbReference>
<keyword evidence="5" id="KW-0325">Glycoprotein</keyword>
<protein>
    <submittedName>
        <fullName evidence="9">Endopolyphosphatase</fullName>
    </submittedName>
</protein>
<keyword evidence="6" id="KW-0732">Signal</keyword>
<dbReference type="Pfam" id="PF19272">
    <property type="entry name" value="ASMase_C"/>
    <property type="match status" value="1"/>
</dbReference>
<dbReference type="STRING" id="1263082.A0A068SCC6"/>
<sequence length="527" mass="61341">MIATKSIILLVVAALAMYHFALRTNNPHASTSSSCQSAFPNSIMATAWNRCLHWNSNDPDTGNNPSPKKKYGYFLHITDMHVDKNYIQGGTKKSACHRDPKEDRRYKAGRLGAPFEKCDAPVALAQETLDWISREWKDKLDFVIWTGDNARHDWDRKEHRKRNQILELNKLVTDMMTDTFGDLPIIPTLGNNDVYPHNVVVDRDSILEYYHHLWLRWIPSDQRRQFLRGGYFAADIPGLKLRVVSLNTMYFFKKNKAVKNCRKEGPARDHLEWFEKQLQSARNTGMRVIVMGHVPPSPRDYRKTCFKGYLDLAAEYADVIVSHHYGHLNMDHYLLYDTTQSFSLYSQPYTYLDEDDEDEEDEPVFSITRNIAKYVGWLHDLYSSLDVDQDVLENPPPQVKSPLVAIQVSPSVIPKYYPSVRIYQYSVPEEDDHEREAGNGFELMNYTQYYANITHWEMEHPEEPLEYQVEYSTRDDYDLEDLSASSLFKLAKYMVEGGNDLWSAYTRNMFLRSQNDTIPGDLDDDVY</sequence>
<evidence type="ECO:0000259" key="7">
    <source>
        <dbReference type="Pfam" id="PF00149"/>
    </source>
</evidence>
<feature type="domain" description="Sphingomyelin phosphodiesterase C-terminal" evidence="8">
    <location>
        <begin position="416"/>
        <end position="518"/>
    </location>
</feature>
<evidence type="ECO:0000256" key="1">
    <source>
        <dbReference type="ARBA" id="ARBA00004613"/>
    </source>
</evidence>
<dbReference type="EMBL" id="CBTN010000071">
    <property type="protein sequence ID" value="CDH59487.1"/>
    <property type="molecule type" value="Genomic_DNA"/>
</dbReference>
<evidence type="ECO:0000313" key="9">
    <source>
        <dbReference type="EMBL" id="CDH59487.1"/>
    </source>
</evidence>
<dbReference type="SUPFAM" id="SSF56300">
    <property type="entry name" value="Metallo-dependent phosphatases"/>
    <property type="match status" value="1"/>
</dbReference>
<dbReference type="PANTHER" id="PTHR10340:SF55">
    <property type="entry name" value="ENDOPOLYPHOSPHATASE"/>
    <property type="match status" value="1"/>
</dbReference>
<evidence type="ECO:0000256" key="5">
    <source>
        <dbReference type="ARBA" id="ARBA00023180"/>
    </source>
</evidence>
<dbReference type="PANTHER" id="PTHR10340">
    <property type="entry name" value="SPHINGOMYELIN PHOSPHODIESTERASE"/>
    <property type="match status" value="1"/>
</dbReference>
<feature type="signal peptide" evidence="6">
    <location>
        <begin position="1"/>
        <end position="23"/>
    </location>
</feature>
<comment type="subcellular location">
    <subcellularLocation>
        <location evidence="1">Secreted</location>
    </subcellularLocation>
</comment>
<feature type="chain" id="PRO_5001653084" evidence="6">
    <location>
        <begin position="24"/>
        <end position="527"/>
    </location>
</feature>
<evidence type="ECO:0000259" key="8">
    <source>
        <dbReference type="Pfam" id="PF19272"/>
    </source>
</evidence>
<comment type="similarity">
    <text evidence="2">Belongs to the acid sphingomyelinase family.</text>
</comment>
<keyword evidence="3" id="KW-0964">Secreted</keyword>
<name>A0A068SCC6_9FUNG</name>
<proteinExistence type="inferred from homology"/>
<keyword evidence="10" id="KW-1185">Reference proteome</keyword>
<dbReference type="Pfam" id="PF00149">
    <property type="entry name" value="Metallophos"/>
    <property type="match status" value="1"/>
</dbReference>
<evidence type="ECO:0000313" key="10">
    <source>
        <dbReference type="Proteomes" id="UP000027586"/>
    </source>
</evidence>
<organism evidence="9 10">
    <name type="scientific">Lichtheimia corymbifera JMRC:FSU:9682</name>
    <dbReference type="NCBI Taxonomy" id="1263082"/>
    <lineage>
        <taxon>Eukaryota</taxon>
        <taxon>Fungi</taxon>
        <taxon>Fungi incertae sedis</taxon>
        <taxon>Mucoromycota</taxon>
        <taxon>Mucoromycotina</taxon>
        <taxon>Mucoromycetes</taxon>
        <taxon>Mucorales</taxon>
        <taxon>Lichtheimiaceae</taxon>
        <taxon>Lichtheimia</taxon>
    </lineage>
</organism>
<reference evidence="9" key="1">
    <citation type="submission" date="2013-08" db="EMBL/GenBank/DDBJ databases">
        <title>Gene expansion shapes genome architecture in the human pathogen Lichtheimia corymbifera: an evolutionary genomics analysis in the ancient terrestrial Mucorales (Mucoromycotina).</title>
        <authorList>
            <person name="Schwartze V.U."/>
            <person name="Winter S."/>
            <person name="Shelest E."/>
            <person name="Marcet-Houben M."/>
            <person name="Horn F."/>
            <person name="Wehner S."/>
            <person name="Hoffmann K."/>
            <person name="Riege K."/>
            <person name="Sammeth M."/>
            <person name="Nowrousian M."/>
            <person name="Valiante V."/>
            <person name="Linde J."/>
            <person name="Jacobsen I.D."/>
            <person name="Marz M."/>
            <person name="Brakhage A.A."/>
            <person name="Gabaldon T."/>
            <person name="Bocker S."/>
            <person name="Voigt K."/>
        </authorList>
    </citation>
    <scope>NUCLEOTIDE SEQUENCE [LARGE SCALE GENOMIC DNA]</scope>
    <source>
        <strain evidence="9">FSU 9682</strain>
    </source>
</reference>
<dbReference type="Gene3D" id="3.60.21.10">
    <property type="match status" value="1"/>
</dbReference>
<feature type="domain" description="Calcineurin-like phosphoesterase" evidence="7">
    <location>
        <begin position="74"/>
        <end position="301"/>
    </location>
</feature>
<dbReference type="PROSITE" id="PS51257">
    <property type="entry name" value="PROKAR_LIPOPROTEIN"/>
    <property type="match status" value="1"/>
</dbReference>
<dbReference type="GO" id="GO:0008081">
    <property type="term" value="F:phosphoric diester hydrolase activity"/>
    <property type="evidence" value="ECO:0007669"/>
    <property type="project" value="TreeGrafter"/>
</dbReference>
<evidence type="ECO:0000256" key="3">
    <source>
        <dbReference type="ARBA" id="ARBA00022525"/>
    </source>
</evidence>
<dbReference type="Proteomes" id="UP000027586">
    <property type="component" value="Unassembled WGS sequence"/>
</dbReference>